<gene>
    <name evidence="1" type="ORF">E2562_028673</name>
</gene>
<protein>
    <submittedName>
        <fullName evidence="1">Uncharacterized protein</fullName>
    </submittedName>
</protein>
<organism evidence="1 2">
    <name type="scientific">Oryza meyeriana var. granulata</name>
    <dbReference type="NCBI Taxonomy" id="110450"/>
    <lineage>
        <taxon>Eukaryota</taxon>
        <taxon>Viridiplantae</taxon>
        <taxon>Streptophyta</taxon>
        <taxon>Embryophyta</taxon>
        <taxon>Tracheophyta</taxon>
        <taxon>Spermatophyta</taxon>
        <taxon>Magnoliopsida</taxon>
        <taxon>Liliopsida</taxon>
        <taxon>Poales</taxon>
        <taxon>Poaceae</taxon>
        <taxon>BOP clade</taxon>
        <taxon>Oryzoideae</taxon>
        <taxon>Oryzeae</taxon>
        <taxon>Oryzinae</taxon>
        <taxon>Oryza</taxon>
        <taxon>Oryza meyeriana</taxon>
    </lineage>
</organism>
<dbReference type="Proteomes" id="UP000479710">
    <property type="component" value="Unassembled WGS sequence"/>
</dbReference>
<evidence type="ECO:0000313" key="2">
    <source>
        <dbReference type="Proteomes" id="UP000479710"/>
    </source>
</evidence>
<accession>A0A6G1BP18</accession>
<dbReference type="EMBL" id="SPHZ02000012">
    <property type="protein sequence ID" value="KAF0889582.1"/>
    <property type="molecule type" value="Genomic_DNA"/>
</dbReference>
<reference evidence="1 2" key="1">
    <citation type="submission" date="2019-11" db="EMBL/GenBank/DDBJ databases">
        <title>Whole genome sequence of Oryza granulata.</title>
        <authorList>
            <person name="Li W."/>
        </authorList>
    </citation>
    <scope>NUCLEOTIDE SEQUENCE [LARGE SCALE GENOMIC DNA]</scope>
    <source>
        <strain evidence="2">cv. Menghai</strain>
        <tissue evidence="1">Leaf</tissue>
    </source>
</reference>
<sequence>MEPLRPLRPLLAVGAPWRTSRPLLTAPVRHAESSRASSGEDEEQYNASWVVFAAWEHEPLVVASRIDEEAVCKQSGD</sequence>
<proteinExistence type="predicted"/>
<dbReference type="AlphaFoldDB" id="A0A6G1BP18"/>
<comment type="caution">
    <text evidence="1">The sequence shown here is derived from an EMBL/GenBank/DDBJ whole genome shotgun (WGS) entry which is preliminary data.</text>
</comment>
<evidence type="ECO:0000313" key="1">
    <source>
        <dbReference type="EMBL" id="KAF0889582.1"/>
    </source>
</evidence>
<keyword evidence="2" id="KW-1185">Reference proteome</keyword>
<name>A0A6G1BP18_9ORYZ</name>